<evidence type="ECO:0000259" key="3">
    <source>
        <dbReference type="PROSITE" id="PS50234"/>
    </source>
</evidence>
<gene>
    <name evidence="4" type="ORF">E4184_13760</name>
</gene>
<proteinExistence type="predicted"/>
<dbReference type="InterPro" id="IPR001343">
    <property type="entry name" value="Hemolysn_Ca-bd"/>
</dbReference>
<dbReference type="NCBIfam" id="TIGR03660">
    <property type="entry name" value="T1SS_rpt_143"/>
    <property type="match status" value="1"/>
</dbReference>
<dbReference type="EMBL" id="CP038441">
    <property type="protein sequence ID" value="QJT22380.1"/>
    <property type="molecule type" value="Genomic_DNA"/>
</dbReference>
<sequence>MDMRTQIIDKTVVVSSVEGNVQILLADGSSRPLQPGEILQPGARLNIADDAKLMLAPYDDSPAPADAAPAGPDIPADGQPSSSVANRQAGSPEVSPEIAALQQSILQGVDPTQNFEAAAAGGAPAAGGGGGIGGVAGASGNGGFVVIDRVGDATIAEAGFDTSYDALLDQNVLQEDDLLPENELDDLDESEVTQEDQAISGNLLLNSSNSDGPQDTSIVSYSWGSNIGILAGVESSLDGIGTLIINADGSYTFTPALNYTGPVPPANYIVTDGDDTNNSILTITITPTDETVSLGGLQVEGGELVLNEAALADGSSPDAAGLTKSGAFTFNAADGIQSLTLGGVVLISNGQVISSFPQAIPNPLGNQLLVTGISYNPVTGAGTVTYSYTLSDNEAHTQPANDTALTESFNVVLTDSDGDSTSASLDVVILDDVPSVRLLPGAGELGVVSVDESLPALDGADSDGIGSATLAAAVVQAQFSHAFGADGAGNIGYNLALNGSNVASGLYAVDSLAANGQGTQIVLNQVGNVITGSANGVSYFTLTIDPATGAVTLNLLDNVWHGNTGSHDDSVSLTLNSGVLTLVQTVTDADGDNAKASIDLGANGTFRFEDDGPASGLAVEFQRPGSIVVDESLPALDGAGSDGIASAVLSGAAVQSQFTHAFGADGAGNIGYNLALNGSNVASGLYAVDPLAANGQGTQIVLNQVGNVITGSANGVSYFTLTIDPATGTVTLNLLDNVWHGNTGNHDDSVSLTLNSGVLTLVQTVTDADGDNAKASIDLGVNGTFRFEDDGPTAGLAGEAPSLGSVKVDESLPALGGVGGDGIVSATLAAATVQAQFSHAFGADGAGNIGYSLALNGSNVASGLYAVDPLAANGQGTQIVLNQVGNVITGSANGVSYFTLTIDPATGAVTLNLLDNVWHGNTGSHDDSVSLTLNSGVLTLVQTVTDADGDNAKASIDLGVNGTFRFEDDGPTAGLVTQAPSLGSVKVDESLPALGGVGGDGIVSATLAAATVQAQFSHAFGADGAGNIGYNLALNGSNVASGLYAVDPLAANGQGTQILLNQVGNVITGSANGVSYFTLTIDPATGAVTLNLLDNVWHGNTGSHDDSVSLTLNSGVLTLVQTVTDADGDNAKASIDLGVNGTFRFEDDGPTAGLATQAPSLGSVKVDESLPALGGVGGDGIVSATLAAATVQAQFSHAFGADGAGSIGYNLALTGSNVASGLYAVDPLAANGQGTQILLNQVGNVITGSANGVSYFTLTIDPATGAVTLNLLDNVWHGNTGNHDDSVSLTLNSGVLTLVQTVTDADGDNAKASIDLGVNGTFRFEDDGPTAGLATQAPSLGSVKVDESLPALGGVGGDGIVSATLAAATVQAQFSHAFGADGAGSIGYNLALTGSNVASGLYAVDPLAANGQGTQILLNQVGNVITGSANGVSYFTLTIDPATGAVTLNLLDNVWHGNTGNHDDSVSLTLNSGVLTLVQTVTDADGDNAKASIDLGVNGTFRFEDDGPVQSGNGQGPTVHGSVQEDALTLAGGAPHEGNHEGPGQTTTVSDTSGSLNTLVEFGADGPGVFTLSNNVSSLVSQGLSSGGVALSYSMAGNVLTATAGGTVIFTLTVAADGDYSFTLKGPLDHPVKEGLPNGDNELLPVPIDFSGVLVATDGDGDRVQGFTKGSFVIDVQDDIPVAQDDYATVLAGQSQNINMVFVLDFSGSIDNSELNIMLDAVRTAGQALFNTSGGQVKIQIVAFSGDSIAYLPTDNVTAFTNLVNSLNPQEPGGIRPFNGSTDFTDAIEQTMISYTPIPGWSNQVVFISDGDPNEQTGPGGASLTNTVATNWNNFVDTNLVNVTTIGIGNGINDVRLQEVDLDAGPNNMPLRVNNFSDLVNTLLNQVIGGLVQGNVLSGSNNVVGGGDDDAYGADGPGYIQSIKIGATTYSWDGVLDGDQQLTAVTTPAGGKLSFNFSTGAWSYQAPANVNGDLTEDFQYILIDKDGDPATATLHLYVEDVGSVEAYVDEDELPSGITDSDSVTNSVSGTVAPLIVGPDNSATISLNTNTSGVTPASSGGVALVYAVVGDTLTATANGATVFTLQVGSNGSYQFNLVKSLDHPLGNGDDNELLTLDFTSILKATGGSGTLAGSFLIHVEDDVPMATNELGGSVTEDVAGSLNGNVLSNDTVGADTPAAFVGWSATGHNNSAAVTALSTYGTFVQNGDGSWTYALDNSRPATQALTSAFDQSYDVWYTMKDADGDESIAKLTINIKGANDTSSVVTAVANGPDHLVYESGLNPNGSNAGATTETVTGSFTVSASDGILNVVIGGTTYTLAQLQGFNGTQSVNTGEGILTLLSYSGTASGGTVNYRYTLSATIDNDSKAGATLTEFDDSVTIAVNGVGGTSGSDQLIVRIVDDTPTAKDESGGSVTEDVAGSLNGNVLSNDTVGADTPAAFVGWSATGHNNSAAVTALSTYGTFVQNGDGSWTYALDNSRPATQALTSAFDQSYDVWYTMKDADGDESIAKLTINIKGANDTSSVVTAVANGPDHLVYESGLNPNGSNAGATTETVTGSFTVSASDGILNVVIGGTTYTLAQLQGFNGTQSVNTGEGILTLLSYSGTASGGTVNYRYTLSATIDNDSKAGATLTEFDDSVTIAVNGVGGTSGSDQLIVRIVDDTPTAKDESGGSVTEDVAGSLNGNVLSNDTVGADTPAAFVGWSATGHNNSAAVTALSTYGTFVQNGDGSWTYALDNSRPATQALTSAFDQSYDVWYTMKDADGDESIAKLTINIKGANDTSSVVTAVANGPDHLVYESGLNPNGSNAGATTETVTGSFTVSASDGILNVVIGGTTYTLAQLQGFNGTQSVNTGEGILTLLSYSGTASGGTVNYRYTLSATIDNDSKAGATLTEFDDSVTIAVNGVGGTSGSDQLIVRIVDDTPTAKDESGGSVTEDVAGSLNGNVLSNDTVGADTPAAFVGWSATGHNNSAAVTALSTYGTFVQNGDGSWTYALDNSRPATQALTSAFDQSYDVWYTMKDADGDESIAKLTINIKGANDTSSVVTAVANGPDHLVYESGLNPNGSNAGATTETVTGSFTVSASDGILNVVIGGTTYTLAQLQGFNGTQSVNTGEGILTLLSYSGTASGGTVNYRYTLSATIDNDSKAGATLTEFDDSVTIAVNGVGGTSGSDQLIVRIVDDTPTAKDENGGSVTEDVAGSLNGNVLSNDTVGADTPAAFVGWSATGHNNSAAVTALSTYGTFVQNGDGSWTYALDNSRPATQALTSAFDQSYDVWYTMKDADGDESIAKLTINIKGANDTSSVVTAVANGPDHLVYESGLNPNGSNAGATTETVTGSFTVSASDGILNVVIGGTTYTLAQLQGFNGTQSVNTGEGILTLLSYSGTASGGTVNYRYTLSATIDNDSKAGATLTEFDDSVTIAVNGVGGTSGSDQLIVRIVDDTPTAKDESGGSVTEDVAGSLNGNVLSNDTVGADTPAAFVGWSATGHNNSAAVTALSTYGTFVQNGDGSWTYALDNSRPATQALTSAFDQSYDVWYTMKDADGDESIAKLTINIKGANDTSSVVTAVANGPDHLVYESGLNPNGSNAGATTETVTGSFTVSASDGILNVVIGGTTYTLAQLQGFNGTQSVNTGEGILTLLSYSGTASGGTVNYRYTLSATIDNDSKAGATLTEFDDSVTIAVNGVGGTSGSDQLIVRIVDDTPTAKDESGGSVTEDVAGSLNGNVLSNDTVGADTPAAFVGWSATGHNNSAAVTALSTYGTFVQNGDGSWTYALDNSRPATQALTSAFDQSYDVWYTMKDADGDESIAKLTINIKGANDTSSVVTAVANGPDHLVYESGLNPNGSNAGATTETVTGSFTVSASDGILNVVIGGTTYTLAQLQGFNGTQSVNTGEGILTLLSYSGTASGGTVNYRYTLSATIDNDSKAGATLTEFDDSVTIAVNGVSGTSGSDQLIVRIVDDVPVQPVELNTRVEEFSNPGTNLMIILDTSGSMDFDAEAPGFATRMAVARASILQLINDYDDLGNVMVRLVGFASTATTNFLGSGDIWLTAAQALDVIDDITDTLGNGGTDYDDALIKAMAAYDSAGKIIGGQSVLYFLSDGEPTESTSWPGVIGTGNNGINAAEQTAWQNFLTNNDVQAYALGMGGGATAPALEPISYNGATGTDQPAIIVTDLSQLASTLSGTVQVPTTGNLLIDAGVAFGADGPAALPITSISHDADGNPATPDVIYTTAYSGYNATTHVLTIPTHGGGTLSVNLLTGAYSYSLSLDVANDYTETFRYTISDADGDVKTGVLNMITTDSSEVTVYDNSNEALVYQIMVPGVTTPTTLADFQTTTNGSGTGYNPWIYDTSGTGTSVIDLGSSTIATAVAGNGDKWVVSTLNSSTLDGSVNGGVLLLVDSNDDGAGAAQLLTPEFVTSSTLATTLSFQYDRDNVNNSDTVTWNLYKFDGANWIQLSGAGLSGNLSSNPASMTTVTTATLDANTRYRVYFSVNDGSGNRDSTLQLDNIRLNITAAATAAIAIMAAQGNVLTDPNHNPYSSDPWGAVDALGSENAVLKIWNGSSYTSVTTSQTVAGLYGSLEIHSDGAYTYTPLSNLSNVGQSDVFTYQVMQNDGDQDTAQLTINIGATAAAVPTPIEGTGADNNLNGTAGDDVLLGYGGNDTIHGNGGHDHIEGGAGNDTLYGDAGNDALLGGVGTDILDGGIGNDTLIGGLGPDTLTGGAGHDTFKWLAGEADGSIDKIADFTLGLSGSNANSDVLDLSQLLVDVPASANNSVLAGTLNSYLTFDTANNTLTIDTNGGTAGGDQLTVLFQNAPSFSSGSNQDIIKQLLDDGNLKVDPHP</sequence>
<dbReference type="GO" id="GO:0005509">
    <property type="term" value="F:calcium ion binding"/>
    <property type="evidence" value="ECO:0007669"/>
    <property type="project" value="InterPro"/>
</dbReference>
<dbReference type="SUPFAM" id="SSF51120">
    <property type="entry name" value="beta-Roll"/>
    <property type="match status" value="1"/>
</dbReference>
<feature type="domain" description="VWFA" evidence="3">
    <location>
        <begin position="1699"/>
        <end position="1887"/>
    </location>
</feature>
<dbReference type="InterPro" id="IPR019960">
    <property type="entry name" value="T1SS_VCA0849"/>
</dbReference>
<dbReference type="InterPro" id="IPR047777">
    <property type="entry name" value="LapA-like_RM"/>
</dbReference>
<dbReference type="CDD" id="cd00198">
    <property type="entry name" value="vWFA"/>
    <property type="match status" value="2"/>
</dbReference>
<dbReference type="SUPFAM" id="SSF53300">
    <property type="entry name" value="vWA-like"/>
    <property type="match status" value="2"/>
</dbReference>
<dbReference type="InterPro" id="IPR019959">
    <property type="entry name" value="T1SS-143_rpt-cont_dom"/>
</dbReference>
<accession>A0A6M4YBL7</accession>
<dbReference type="InterPro" id="IPR041690">
    <property type="entry name" value="Cadherin_5"/>
</dbReference>
<evidence type="ECO:0000313" key="4">
    <source>
        <dbReference type="EMBL" id="QJT22380.1"/>
    </source>
</evidence>
<dbReference type="InterPro" id="IPR036465">
    <property type="entry name" value="vWFA_dom_sf"/>
</dbReference>
<protein>
    <submittedName>
        <fullName evidence="4">Retention module-containing protein</fullName>
    </submittedName>
</protein>
<dbReference type="InterPro" id="IPR002035">
    <property type="entry name" value="VWF_A"/>
</dbReference>
<evidence type="ECO:0000313" key="5">
    <source>
        <dbReference type="Proteomes" id="UP000501427"/>
    </source>
</evidence>
<dbReference type="NCBIfam" id="NF033682">
    <property type="entry name" value="retention_LapA"/>
    <property type="match status" value="1"/>
</dbReference>
<dbReference type="Pfam" id="PF00353">
    <property type="entry name" value="HemolysinCabind"/>
    <property type="match status" value="2"/>
</dbReference>
<feature type="domain" description="VWFA" evidence="3">
    <location>
        <begin position="3982"/>
        <end position="4186"/>
    </location>
</feature>
<dbReference type="PRINTS" id="PR00313">
    <property type="entry name" value="CABNDNGRPT"/>
</dbReference>
<keyword evidence="1" id="KW-0106">Calcium</keyword>
<feature type="compositionally biased region" description="Polar residues" evidence="2">
    <location>
        <begin position="1544"/>
        <end position="1553"/>
    </location>
</feature>
<organism evidence="4 5">
    <name type="scientific">Aeromonas media</name>
    <dbReference type="NCBI Taxonomy" id="651"/>
    <lineage>
        <taxon>Bacteria</taxon>
        <taxon>Pseudomonadati</taxon>
        <taxon>Pseudomonadota</taxon>
        <taxon>Gammaproteobacteria</taxon>
        <taxon>Aeromonadales</taxon>
        <taxon>Aeromonadaceae</taxon>
        <taxon>Aeromonas</taxon>
    </lineage>
</organism>
<dbReference type="Pfam" id="PF17892">
    <property type="entry name" value="Cadherin_5"/>
    <property type="match status" value="1"/>
</dbReference>
<dbReference type="Pfam" id="PF13519">
    <property type="entry name" value="VWA_2"/>
    <property type="match status" value="1"/>
</dbReference>
<dbReference type="PROSITE" id="PS00330">
    <property type="entry name" value="HEMOLYSIN_CALCIUM"/>
    <property type="match status" value="3"/>
</dbReference>
<dbReference type="PROSITE" id="PS50234">
    <property type="entry name" value="VWFA"/>
    <property type="match status" value="2"/>
</dbReference>
<dbReference type="Pfam" id="PF17803">
    <property type="entry name" value="Cadherin_4"/>
    <property type="match status" value="7"/>
</dbReference>
<dbReference type="InterPro" id="IPR010221">
    <property type="entry name" value="VCBS_dom"/>
</dbReference>
<dbReference type="InterPro" id="IPR011049">
    <property type="entry name" value="Serralysin-like_metalloprot_C"/>
</dbReference>
<dbReference type="Proteomes" id="UP000501427">
    <property type="component" value="Chromosome"/>
</dbReference>
<dbReference type="InterPro" id="IPR040853">
    <property type="entry name" value="RapA2_cadherin-like"/>
</dbReference>
<reference evidence="4 5" key="1">
    <citation type="submission" date="2019-03" db="EMBL/GenBank/DDBJ databases">
        <title>Novel transposon Tn6433 accelerates the dissemination of tet(E) in Aeromonas from aerobic biofilm under oxytetracycline stress.</title>
        <authorList>
            <person name="Shi Y."/>
            <person name="Tian Z."/>
            <person name="Zhang Y."/>
            <person name="Zhang H."/>
            <person name="Yang M."/>
        </authorList>
    </citation>
    <scope>NUCLEOTIDE SEQUENCE [LARGE SCALE GENOMIC DNA]</scope>
    <source>
        <strain evidence="4 5">T0.1-19</strain>
    </source>
</reference>
<dbReference type="NCBIfam" id="TIGR01965">
    <property type="entry name" value="VCBS_repeat"/>
    <property type="match status" value="7"/>
</dbReference>
<dbReference type="InterPro" id="IPR043824">
    <property type="entry name" value="DUF5801"/>
</dbReference>
<dbReference type="Pfam" id="PF19116">
    <property type="entry name" value="DUF5801"/>
    <property type="match status" value="7"/>
</dbReference>
<feature type="region of interest" description="Disordered" evidence="2">
    <location>
        <begin position="56"/>
        <end position="96"/>
    </location>
</feature>
<dbReference type="SMART" id="SM00327">
    <property type="entry name" value="VWA"/>
    <property type="match status" value="2"/>
</dbReference>
<name>A0A6M4YBL7_AERME</name>
<dbReference type="Gene3D" id="2.40.30.290">
    <property type="match status" value="6"/>
</dbReference>
<dbReference type="Pfam" id="PF00092">
    <property type="entry name" value="VWA"/>
    <property type="match status" value="1"/>
</dbReference>
<evidence type="ECO:0000256" key="1">
    <source>
        <dbReference type="ARBA" id="ARBA00022837"/>
    </source>
</evidence>
<dbReference type="Pfam" id="PF17963">
    <property type="entry name" value="Big_9"/>
    <property type="match status" value="1"/>
</dbReference>
<dbReference type="Gene3D" id="3.40.50.410">
    <property type="entry name" value="von Willebrand factor, type A domain"/>
    <property type="match status" value="2"/>
</dbReference>
<dbReference type="NCBIfam" id="TIGR03661">
    <property type="entry name" value="T1SS_VCA0849"/>
    <property type="match status" value="1"/>
</dbReference>
<evidence type="ECO:0000256" key="2">
    <source>
        <dbReference type="SAM" id="MobiDB-lite"/>
    </source>
</evidence>
<dbReference type="InterPro" id="IPR018511">
    <property type="entry name" value="Hemolysin-typ_Ca-bd_CS"/>
</dbReference>
<feature type="compositionally biased region" description="Low complexity" evidence="2">
    <location>
        <begin position="56"/>
        <end position="80"/>
    </location>
</feature>
<feature type="region of interest" description="Disordered" evidence="2">
    <location>
        <begin position="1531"/>
        <end position="1553"/>
    </location>
</feature>